<protein>
    <recommendedName>
        <fullName evidence="1">KANL3/Tex30 alpha/beta hydrolase-like domain-containing protein</fullName>
    </recommendedName>
</protein>
<dbReference type="PANTHER" id="PTHR13136:SF11">
    <property type="entry name" value="TESTIS-EXPRESSED PROTEIN 30"/>
    <property type="match status" value="1"/>
</dbReference>
<dbReference type="InterPro" id="IPR046879">
    <property type="entry name" value="KANL3/Tex30_Abhydrolase"/>
</dbReference>
<dbReference type="Ensembl" id="ENSMMOT00000007362.1">
    <property type="protein sequence ID" value="ENSMMOP00000007227.1"/>
    <property type="gene ID" value="ENSMMOG00000005616.1"/>
</dbReference>
<reference evidence="2" key="2">
    <citation type="submission" date="2025-09" db="UniProtKB">
        <authorList>
            <consortium name="Ensembl"/>
        </authorList>
    </citation>
    <scope>IDENTIFICATION</scope>
</reference>
<dbReference type="Gene3D" id="3.40.50.1820">
    <property type="entry name" value="alpha/beta hydrolase"/>
    <property type="match status" value="1"/>
</dbReference>
<evidence type="ECO:0000313" key="2">
    <source>
        <dbReference type="Ensembl" id="ENSMMOP00000007227.1"/>
    </source>
</evidence>
<dbReference type="InterPro" id="IPR026555">
    <property type="entry name" value="NSL3/Tex30"/>
</dbReference>
<dbReference type="SUPFAM" id="SSF53474">
    <property type="entry name" value="alpha/beta-Hydrolases"/>
    <property type="match status" value="1"/>
</dbReference>
<organism evidence="2 3">
    <name type="scientific">Mola mola</name>
    <name type="common">Ocean sunfish</name>
    <name type="synonym">Tetraodon mola</name>
    <dbReference type="NCBI Taxonomy" id="94237"/>
    <lineage>
        <taxon>Eukaryota</taxon>
        <taxon>Metazoa</taxon>
        <taxon>Chordata</taxon>
        <taxon>Craniata</taxon>
        <taxon>Vertebrata</taxon>
        <taxon>Euteleostomi</taxon>
        <taxon>Actinopterygii</taxon>
        <taxon>Neopterygii</taxon>
        <taxon>Teleostei</taxon>
        <taxon>Neoteleostei</taxon>
        <taxon>Acanthomorphata</taxon>
        <taxon>Eupercaria</taxon>
        <taxon>Tetraodontiformes</taxon>
        <taxon>Molidae</taxon>
        <taxon>Mola</taxon>
    </lineage>
</organism>
<dbReference type="PANTHER" id="PTHR13136">
    <property type="entry name" value="TESTIS DEVELOPMENT PROTEIN PRTD"/>
    <property type="match status" value="1"/>
</dbReference>
<dbReference type="InterPro" id="IPR029058">
    <property type="entry name" value="AB_hydrolase_fold"/>
</dbReference>
<reference evidence="2" key="1">
    <citation type="submission" date="2025-08" db="UniProtKB">
        <authorList>
            <consortium name="Ensembl"/>
        </authorList>
    </citation>
    <scope>IDENTIFICATION</scope>
</reference>
<dbReference type="OMA" id="EVFWLQG"/>
<name>A0A3Q3W683_MOLML</name>
<dbReference type="AlphaFoldDB" id="A0A3Q3W683"/>
<proteinExistence type="predicted"/>
<dbReference type="Proteomes" id="UP000261620">
    <property type="component" value="Unplaced"/>
</dbReference>
<accession>A0A3Q3W683</accession>
<evidence type="ECO:0000259" key="1">
    <source>
        <dbReference type="Pfam" id="PF20408"/>
    </source>
</evidence>
<keyword evidence="3" id="KW-1185">Reference proteome</keyword>
<feature type="domain" description="KANL3/Tex30 alpha/beta hydrolase-like" evidence="1">
    <location>
        <begin position="32"/>
        <end position="211"/>
    </location>
</feature>
<dbReference type="STRING" id="94237.ENSMMOP00000007227"/>
<evidence type="ECO:0000313" key="3">
    <source>
        <dbReference type="Proteomes" id="UP000261620"/>
    </source>
</evidence>
<dbReference type="Pfam" id="PF20408">
    <property type="entry name" value="Abhydrolase_11"/>
    <property type="match status" value="1"/>
</dbReference>
<sequence>LSHTFWEVKVPFGTKYLDAALCFPSPVQHVDTAVIVTHGAGGDMNFPQLVALAHALASGGFLCLRFTCKGPNLAYRVKAYRAVLLTQYDILSQSHCDLFAGRSMGCRAAAALARQLSDESEEAVQGVICLSFPLHPAGQTHTHRQRSEDLRALPEHIPVLFVSGTEDNMCDRALLEETVKEMKAGVEVSWLSKGSHGLTVKGRSEGSVMEEVNVEVLTWLSKQGA</sequence>